<protein>
    <submittedName>
        <fullName evidence="1">Uncharacterized protein</fullName>
    </submittedName>
</protein>
<sequence>MVLLVHWWNGRFEHAARRDVFVRRDADAFTVELRSGGPRGTTTSTTHPTAWAAVTAARAHLVPLADWSDVTDAHRHAHPER</sequence>
<dbReference type="AlphaFoldDB" id="A0A8J3BC40"/>
<accession>A0A8J3BC40</accession>
<reference evidence="1" key="1">
    <citation type="journal article" date="2014" name="Int. J. Syst. Evol. Microbiol.">
        <title>Complete genome sequence of Corynebacterium casei LMG S-19264T (=DSM 44701T), isolated from a smear-ripened cheese.</title>
        <authorList>
            <consortium name="US DOE Joint Genome Institute (JGI-PGF)"/>
            <person name="Walter F."/>
            <person name="Albersmeier A."/>
            <person name="Kalinowski J."/>
            <person name="Ruckert C."/>
        </authorList>
    </citation>
    <scope>NUCLEOTIDE SEQUENCE</scope>
    <source>
        <strain evidence="1">JCM 3090</strain>
    </source>
</reference>
<evidence type="ECO:0000313" key="2">
    <source>
        <dbReference type="Proteomes" id="UP000649739"/>
    </source>
</evidence>
<name>A0A8J3BC40_9ACTN</name>
<organism evidence="1 2">
    <name type="scientific">Pilimelia anulata</name>
    <dbReference type="NCBI Taxonomy" id="53371"/>
    <lineage>
        <taxon>Bacteria</taxon>
        <taxon>Bacillati</taxon>
        <taxon>Actinomycetota</taxon>
        <taxon>Actinomycetes</taxon>
        <taxon>Micromonosporales</taxon>
        <taxon>Micromonosporaceae</taxon>
        <taxon>Pilimelia</taxon>
    </lineage>
</organism>
<reference evidence="1" key="2">
    <citation type="submission" date="2020-09" db="EMBL/GenBank/DDBJ databases">
        <authorList>
            <person name="Sun Q."/>
            <person name="Ohkuma M."/>
        </authorList>
    </citation>
    <scope>NUCLEOTIDE SEQUENCE</scope>
    <source>
        <strain evidence="1">JCM 3090</strain>
    </source>
</reference>
<dbReference type="Proteomes" id="UP000649739">
    <property type="component" value="Unassembled WGS sequence"/>
</dbReference>
<evidence type="ECO:0000313" key="1">
    <source>
        <dbReference type="EMBL" id="GGK10923.1"/>
    </source>
</evidence>
<proteinExistence type="predicted"/>
<comment type="caution">
    <text evidence="1">The sequence shown here is derived from an EMBL/GenBank/DDBJ whole genome shotgun (WGS) entry which is preliminary data.</text>
</comment>
<gene>
    <name evidence="1" type="ORF">GCM10010123_46060</name>
</gene>
<keyword evidence="2" id="KW-1185">Reference proteome</keyword>
<dbReference type="EMBL" id="BMQB01000016">
    <property type="protein sequence ID" value="GGK10923.1"/>
    <property type="molecule type" value="Genomic_DNA"/>
</dbReference>
<dbReference type="RefSeq" id="WP_189172320.1">
    <property type="nucleotide sequence ID" value="NZ_BMQB01000016.1"/>
</dbReference>